<dbReference type="GO" id="GO:0009279">
    <property type="term" value="C:cell outer membrane"/>
    <property type="evidence" value="ECO:0007669"/>
    <property type="project" value="UniProtKB-SubCell"/>
</dbReference>
<dbReference type="SUPFAM" id="SSF49464">
    <property type="entry name" value="Carboxypeptidase regulatory domain-like"/>
    <property type="match status" value="1"/>
</dbReference>
<dbReference type="InterPro" id="IPR023997">
    <property type="entry name" value="TonB-dep_OMP_SusC/RagA_CS"/>
</dbReference>
<accession>A0A1N6WVX0</accession>
<feature type="signal peptide" evidence="9">
    <location>
        <begin position="1"/>
        <end position="22"/>
    </location>
</feature>
<evidence type="ECO:0000256" key="7">
    <source>
        <dbReference type="ARBA" id="ARBA00023237"/>
    </source>
</evidence>
<dbReference type="Gene3D" id="2.40.170.20">
    <property type="entry name" value="TonB-dependent receptor, beta-barrel domain"/>
    <property type="match status" value="1"/>
</dbReference>
<keyword evidence="12" id="KW-1185">Reference proteome</keyword>
<dbReference type="AlphaFoldDB" id="A0A1N6WVX0"/>
<keyword evidence="3 8" id="KW-1134">Transmembrane beta strand</keyword>
<keyword evidence="7 8" id="KW-0998">Cell outer membrane</keyword>
<feature type="chain" id="PRO_5012410535" evidence="9">
    <location>
        <begin position="23"/>
        <end position="1089"/>
    </location>
</feature>
<dbReference type="Proteomes" id="UP000186953">
    <property type="component" value="Unassembled WGS sequence"/>
</dbReference>
<sequence length="1089" mass="118930">MKQKLTWMLTPLLVLFMTFSFAQEKTVTGVVTDQSGLPLPGVSIVVVGTTNGTQTDFDGNYAINVNQGEKLRFSYLGQKTVTMSVGGTNTINIQLEDDAQALEEVVVTGFGSVSKTSFAGSAKIVVGEDISKKSFTNVSQALAGEAAGVAVFNTSGQPGSTSTVRIRGFGSMNGSQAPLYVVDDAPFGGSLNDINPNDIKSVTVLKDASATSLYGARGANGVIVITTKRGRDSGNEINVSIKTGTNFQGIGRYETIKSPEEYIGVAWEGIYQRGLLENNGDAIAAVDYANANLFENDGNADVSDISPVYNMWNTSDSGVVGVSELIDPATGKVRSGVSRRYNPELWEDYAFQSSNRIEGNVSLSNSSENSSVRTSVGFIDDQGYATNTDYQRLNARVSATNSFGDFIKMNTSINYAQSETNNNGTGESSSSQFWWIDNLPSIYPLFTRDAAGNKIPDPVYGGFLYDYGLEDGRGFGFATNGVADAVLAVNRSKDNSVNFNNDLKITLVEGLTLENNFAYQYYMSDDISLDEPFYSPAKGQGGLISRSRSETKNYTIRTGLRYKKAFDDINFNAFVSHVATTYEFNYLFAERANLVTSTGVDISNGVVNLPGNGYTRDERTESYIANVTADLSSKYFLNATYNRDASSRFVNNKWGNFYSVGAAWVLTQEEFLSDSGFVDFLKIKGSYGVLGNSGVLDSNDNDYFYPGYNHYSVNNLNDNISLAFATKGNPDLTWESSNQFNVGVEFELANFVEGSVEAYRKNTTDMFFQRSAAPSNGFASIRVNDGEMLNSGVEFDLDFKLVQDEKFSLSFGVNGAMLNNELVAMPIDPTTGEEQKFSQSGSFGRTAGRSLYDWFMPVYAGVNPANGAALWERHYDDIDGNGTFSTGDVSILNLTSYTNDNPNANISQDLTEVYAEATDKYVDKTAIADVQGSFRLNARYGNWSLSTLFNYSLGGYSYDSAYANLMDNDYAGTNNFHVDIRDRWKAPGDITDIPRQDAKTQIQQNSTSTRFLTKSDYLALNNVRLGYAFPSDVAKQIGLSKLDFYISGDNLAFFSKRQGFNPSTDVTGGSDVYRYNPLSTIVLGVNLNL</sequence>
<evidence type="ECO:0000256" key="8">
    <source>
        <dbReference type="PROSITE-ProRule" id="PRU01360"/>
    </source>
</evidence>
<dbReference type="OrthoDB" id="9768177at2"/>
<dbReference type="InterPro" id="IPR008969">
    <property type="entry name" value="CarboxyPept-like_regulatory"/>
</dbReference>
<reference evidence="12" key="1">
    <citation type="submission" date="2017-01" db="EMBL/GenBank/DDBJ databases">
        <authorList>
            <person name="Varghese N."/>
            <person name="Submissions S."/>
        </authorList>
    </citation>
    <scope>NUCLEOTIDE SEQUENCE [LARGE SCALE GENOMIC DNA]</scope>
    <source>
        <strain evidence="12">DSM 15366</strain>
    </source>
</reference>
<evidence type="ECO:0000256" key="1">
    <source>
        <dbReference type="ARBA" id="ARBA00004571"/>
    </source>
</evidence>
<proteinExistence type="inferred from homology"/>
<dbReference type="Pfam" id="PF07715">
    <property type="entry name" value="Plug"/>
    <property type="match status" value="1"/>
</dbReference>
<evidence type="ECO:0000256" key="3">
    <source>
        <dbReference type="ARBA" id="ARBA00022452"/>
    </source>
</evidence>
<dbReference type="SUPFAM" id="SSF56935">
    <property type="entry name" value="Porins"/>
    <property type="match status" value="1"/>
</dbReference>
<keyword evidence="6 8" id="KW-0472">Membrane</keyword>
<dbReference type="GO" id="GO:0044718">
    <property type="term" value="P:siderophore transmembrane transport"/>
    <property type="evidence" value="ECO:0007669"/>
    <property type="project" value="TreeGrafter"/>
</dbReference>
<evidence type="ECO:0000256" key="4">
    <source>
        <dbReference type="ARBA" id="ARBA00022692"/>
    </source>
</evidence>
<keyword evidence="5 9" id="KW-0732">Signal</keyword>
<comment type="subcellular location">
    <subcellularLocation>
        <location evidence="1 8">Cell outer membrane</location>
        <topology evidence="1 8">Multi-pass membrane protein</topology>
    </subcellularLocation>
</comment>
<dbReference type="Gene3D" id="2.170.130.10">
    <property type="entry name" value="TonB-dependent receptor, plug domain"/>
    <property type="match status" value="1"/>
</dbReference>
<dbReference type="PANTHER" id="PTHR30069:SF29">
    <property type="entry name" value="HEMOGLOBIN AND HEMOGLOBIN-HAPTOGLOBIN-BINDING PROTEIN 1-RELATED"/>
    <property type="match status" value="1"/>
</dbReference>
<dbReference type="EMBL" id="FTMA01000004">
    <property type="protein sequence ID" value="SIQ94264.1"/>
    <property type="molecule type" value="Genomic_DNA"/>
</dbReference>
<evidence type="ECO:0000313" key="11">
    <source>
        <dbReference type="EMBL" id="SIQ94264.1"/>
    </source>
</evidence>
<feature type="domain" description="TonB-dependent receptor plug" evidence="10">
    <location>
        <begin position="117"/>
        <end position="222"/>
    </location>
</feature>
<evidence type="ECO:0000313" key="12">
    <source>
        <dbReference type="Proteomes" id="UP000186953"/>
    </source>
</evidence>
<dbReference type="STRING" id="228959.SAMN05421797_104244"/>
<evidence type="ECO:0000256" key="9">
    <source>
        <dbReference type="SAM" id="SignalP"/>
    </source>
</evidence>
<name>A0A1N6WVX0_9FLAO</name>
<dbReference type="Gene3D" id="2.60.40.1120">
    <property type="entry name" value="Carboxypeptidase-like, regulatory domain"/>
    <property type="match status" value="1"/>
</dbReference>
<evidence type="ECO:0000256" key="2">
    <source>
        <dbReference type="ARBA" id="ARBA00022448"/>
    </source>
</evidence>
<evidence type="ECO:0000256" key="5">
    <source>
        <dbReference type="ARBA" id="ARBA00022729"/>
    </source>
</evidence>
<protein>
    <submittedName>
        <fullName evidence="11">TonB-linked outer membrane protein, SusC/RagA family</fullName>
    </submittedName>
</protein>
<evidence type="ECO:0000259" key="10">
    <source>
        <dbReference type="Pfam" id="PF07715"/>
    </source>
</evidence>
<dbReference type="RefSeq" id="WP_076548893.1">
    <property type="nucleotide sequence ID" value="NZ_FTMA01000004.1"/>
</dbReference>
<comment type="similarity">
    <text evidence="8">Belongs to the TonB-dependent receptor family.</text>
</comment>
<dbReference type="InterPro" id="IPR036942">
    <property type="entry name" value="Beta-barrel_TonB_sf"/>
</dbReference>
<dbReference type="PROSITE" id="PS52016">
    <property type="entry name" value="TONB_DEPENDENT_REC_3"/>
    <property type="match status" value="1"/>
</dbReference>
<organism evidence="11 12">
    <name type="scientific">Maribacter ulvicola</name>
    <dbReference type="NCBI Taxonomy" id="228959"/>
    <lineage>
        <taxon>Bacteria</taxon>
        <taxon>Pseudomonadati</taxon>
        <taxon>Bacteroidota</taxon>
        <taxon>Flavobacteriia</taxon>
        <taxon>Flavobacteriales</taxon>
        <taxon>Flavobacteriaceae</taxon>
        <taxon>Maribacter</taxon>
    </lineage>
</organism>
<dbReference type="NCBIfam" id="TIGR04057">
    <property type="entry name" value="SusC_RagA_signa"/>
    <property type="match status" value="1"/>
</dbReference>
<dbReference type="InterPro" id="IPR037066">
    <property type="entry name" value="Plug_dom_sf"/>
</dbReference>
<dbReference type="InterPro" id="IPR039426">
    <property type="entry name" value="TonB-dep_rcpt-like"/>
</dbReference>
<dbReference type="NCBIfam" id="TIGR04056">
    <property type="entry name" value="OMP_RagA_SusC"/>
    <property type="match status" value="1"/>
</dbReference>
<gene>
    <name evidence="11" type="ORF">SAMN05421797_104244</name>
</gene>
<keyword evidence="2 8" id="KW-0813">Transport</keyword>
<dbReference type="InterPro" id="IPR023996">
    <property type="entry name" value="TonB-dep_OMP_SusC/RagA"/>
</dbReference>
<dbReference type="Pfam" id="PF13715">
    <property type="entry name" value="CarbopepD_reg_2"/>
    <property type="match status" value="1"/>
</dbReference>
<dbReference type="GO" id="GO:0015344">
    <property type="term" value="F:siderophore uptake transmembrane transporter activity"/>
    <property type="evidence" value="ECO:0007669"/>
    <property type="project" value="TreeGrafter"/>
</dbReference>
<keyword evidence="4 8" id="KW-0812">Transmembrane</keyword>
<dbReference type="InterPro" id="IPR012910">
    <property type="entry name" value="Plug_dom"/>
</dbReference>
<dbReference type="PANTHER" id="PTHR30069">
    <property type="entry name" value="TONB-DEPENDENT OUTER MEMBRANE RECEPTOR"/>
    <property type="match status" value="1"/>
</dbReference>
<evidence type="ECO:0000256" key="6">
    <source>
        <dbReference type="ARBA" id="ARBA00023136"/>
    </source>
</evidence>